<reference evidence="1" key="2">
    <citation type="submission" date="2020-05" db="UniProtKB">
        <authorList>
            <consortium name="EnsemblMetazoa"/>
        </authorList>
    </citation>
    <scope>IDENTIFICATION</scope>
    <source>
        <strain evidence="1">Ngousso</strain>
    </source>
</reference>
<dbReference type="Proteomes" id="UP001105220">
    <property type="component" value="Unplaced"/>
</dbReference>
<accession>A0A6E8W643</accession>
<evidence type="ECO:0000313" key="1">
    <source>
        <dbReference type="EnsemblMetazoa" id="ACON011891-PA"/>
    </source>
</evidence>
<sequence length="64" mass="7498">MRGNKSNKTERLNLKMSNYLYPRRGGGIRKQEEKSFQYITTRRIATFANGSRTTYDGMLFTARD</sequence>
<keyword evidence="2" id="KW-1185">Reference proteome</keyword>
<protein>
    <submittedName>
        <fullName evidence="1">Uncharacterized protein</fullName>
    </submittedName>
</protein>
<evidence type="ECO:0000313" key="2">
    <source>
        <dbReference type="Proteomes" id="UP001105220"/>
    </source>
</evidence>
<proteinExistence type="predicted"/>
<dbReference type="AlphaFoldDB" id="A0A6E8W643"/>
<dbReference type="VEuPathDB" id="VectorBase:ACON011891"/>
<dbReference type="EnsemblMetazoa" id="ACON011891-RA">
    <property type="protein sequence ID" value="ACON011891-PA"/>
    <property type="gene ID" value="ACON011891"/>
</dbReference>
<reference key="1">
    <citation type="journal article" date="2019" name="Genes (Basel)">
        <title>A High-Quality De novo Genome Assembly from a Single Mosquito Using PacBio Sequencing.</title>
        <authorList>
            <person name="Kingan S.B."/>
            <person name="Heaton H."/>
            <person name="Cudini J."/>
            <person name="Lambert C.C."/>
            <person name="Baybayan P."/>
            <person name="Galvin B.D."/>
            <person name="Durbin R."/>
            <person name="Korlach J."/>
            <person name="Lawniczak M.K.N."/>
        </authorList>
    </citation>
    <scope>NUCLEOTIDE SEQUENCE [LARGE SCALE GENOMIC DNA]</scope>
    <source>
        <strain>Mali-NIH</strain>
    </source>
</reference>
<organism evidence="1 2">
    <name type="scientific">Anopheles coluzzii</name>
    <name type="common">African malaria mosquito</name>
    <dbReference type="NCBI Taxonomy" id="1518534"/>
    <lineage>
        <taxon>Eukaryota</taxon>
        <taxon>Metazoa</taxon>
        <taxon>Ecdysozoa</taxon>
        <taxon>Arthropoda</taxon>
        <taxon>Hexapoda</taxon>
        <taxon>Insecta</taxon>
        <taxon>Pterygota</taxon>
        <taxon>Neoptera</taxon>
        <taxon>Endopterygota</taxon>
        <taxon>Diptera</taxon>
        <taxon>Nematocera</taxon>
        <taxon>Culicoidea</taxon>
        <taxon>Culicidae</taxon>
        <taxon>Anophelinae</taxon>
        <taxon>Anopheles</taxon>
    </lineage>
</organism>
<name>A0A6E8W643_ANOCL</name>